<comment type="caution">
    <text evidence="7">The sequence shown here is derived from an EMBL/GenBank/DDBJ whole genome shotgun (WGS) entry which is preliminary data.</text>
</comment>
<sequence length="87" mass="10343">MEEREMILRDHLALDRTKLANQRTLLAFVRTSLYLVVSGIAVIKVDFLDKIRFLGFILVGISLIVLILGIWNYFHFRKKMMNQYRQE</sequence>
<dbReference type="Pfam" id="PF02656">
    <property type="entry name" value="DUF202"/>
    <property type="match status" value="1"/>
</dbReference>
<dbReference type="Proteomes" id="UP001610063">
    <property type="component" value="Unassembled WGS sequence"/>
</dbReference>
<organism evidence="7 8">
    <name type="scientific">Marinoscillum luteum</name>
    <dbReference type="NCBI Taxonomy" id="861051"/>
    <lineage>
        <taxon>Bacteria</taxon>
        <taxon>Pseudomonadati</taxon>
        <taxon>Bacteroidota</taxon>
        <taxon>Cytophagia</taxon>
        <taxon>Cytophagales</taxon>
        <taxon>Reichenbachiellaceae</taxon>
        <taxon>Marinoscillum</taxon>
    </lineage>
</organism>
<evidence type="ECO:0000256" key="3">
    <source>
        <dbReference type="ARBA" id="ARBA00022989"/>
    </source>
</evidence>
<keyword evidence="4 5" id="KW-0472">Membrane</keyword>
<keyword evidence="3 5" id="KW-1133">Transmembrane helix</keyword>
<evidence type="ECO:0000313" key="8">
    <source>
        <dbReference type="Proteomes" id="UP001610063"/>
    </source>
</evidence>
<keyword evidence="8" id="KW-1185">Reference proteome</keyword>
<evidence type="ECO:0000256" key="1">
    <source>
        <dbReference type="ARBA" id="ARBA00004127"/>
    </source>
</evidence>
<feature type="transmembrane region" description="Helical" evidence="5">
    <location>
        <begin position="25"/>
        <end position="45"/>
    </location>
</feature>
<keyword evidence="2 5" id="KW-0812">Transmembrane</keyword>
<evidence type="ECO:0000256" key="5">
    <source>
        <dbReference type="SAM" id="Phobius"/>
    </source>
</evidence>
<name>A0ABW7N7L4_9BACT</name>
<proteinExistence type="predicted"/>
<accession>A0ABW7N7L4</accession>
<protein>
    <submittedName>
        <fullName evidence="7">YidH family protein</fullName>
    </submittedName>
</protein>
<evidence type="ECO:0000313" key="7">
    <source>
        <dbReference type="EMBL" id="MFH6982684.1"/>
    </source>
</evidence>
<dbReference type="RefSeq" id="WP_395416356.1">
    <property type="nucleotide sequence ID" value="NZ_JBIPKE010000012.1"/>
</dbReference>
<reference evidence="7 8" key="1">
    <citation type="journal article" date="2013" name="Int. J. Syst. Evol. Microbiol.">
        <title>Marinoscillum luteum sp. nov., isolated from marine sediment.</title>
        <authorList>
            <person name="Cha I.T."/>
            <person name="Park S.J."/>
            <person name="Kim S.J."/>
            <person name="Kim J.G."/>
            <person name="Jung M.Y."/>
            <person name="Shin K.S."/>
            <person name="Kwon K.K."/>
            <person name="Yang S.H."/>
            <person name="Seo Y.S."/>
            <person name="Rhee S.K."/>
        </authorList>
    </citation>
    <scope>NUCLEOTIDE SEQUENCE [LARGE SCALE GENOMIC DNA]</scope>
    <source>
        <strain evidence="7 8">KCTC 23939</strain>
    </source>
</reference>
<evidence type="ECO:0000256" key="2">
    <source>
        <dbReference type="ARBA" id="ARBA00022692"/>
    </source>
</evidence>
<comment type="subcellular location">
    <subcellularLocation>
        <location evidence="1">Endomembrane system</location>
        <topology evidence="1">Multi-pass membrane protein</topology>
    </subcellularLocation>
</comment>
<feature type="domain" description="DUF202" evidence="6">
    <location>
        <begin position="16"/>
        <end position="78"/>
    </location>
</feature>
<dbReference type="InterPro" id="IPR003807">
    <property type="entry name" value="DUF202"/>
</dbReference>
<evidence type="ECO:0000259" key="6">
    <source>
        <dbReference type="Pfam" id="PF02656"/>
    </source>
</evidence>
<evidence type="ECO:0000256" key="4">
    <source>
        <dbReference type="ARBA" id="ARBA00023136"/>
    </source>
</evidence>
<feature type="transmembrane region" description="Helical" evidence="5">
    <location>
        <begin position="51"/>
        <end position="74"/>
    </location>
</feature>
<dbReference type="EMBL" id="JBIPKE010000012">
    <property type="protein sequence ID" value="MFH6982684.1"/>
    <property type="molecule type" value="Genomic_DNA"/>
</dbReference>
<gene>
    <name evidence="7" type="ORF">ACHKAR_04495</name>
</gene>